<dbReference type="AlphaFoldDB" id="A0A3G9IUT3"/>
<dbReference type="PANTHER" id="PTHR36833:SF1">
    <property type="entry name" value="INTEGRAL MEMBRANE TRANSPORT PROTEIN"/>
    <property type="match status" value="1"/>
</dbReference>
<sequence length="263" mass="29294">MKWLRMYRLLVVASLRSRMQYKFNFWFSSVMAALINVVEFAMLAVILLRFGHIKGWSLAEAGYLYAVLTLSKAIYRTFASDVHHLEKYLVNGELDHLLLRPIPVLLGLMSQNVSFRIGEVIQGLTVLIICMSTLFHEGQLSWLTVPLTIVVILSGSLLLFGIGLLTATAGFWLTRIEELQNITEDAARTAAQYPLSIYPKWMQGLLLGVIPVAFANYVPSLYILRGEGGIGLVAAAIAVAFLVFGVSLILWRHGLTRYQSTGS</sequence>
<dbReference type="Proteomes" id="UP000275368">
    <property type="component" value="Chromosome"/>
</dbReference>
<dbReference type="RefSeq" id="WP_125659862.1">
    <property type="nucleotide sequence ID" value="NZ_AP019308.1"/>
</dbReference>
<organism evidence="1 2">
    <name type="scientific">Paenibacillus baekrokdamisoli</name>
    <dbReference type="NCBI Taxonomy" id="1712516"/>
    <lineage>
        <taxon>Bacteria</taxon>
        <taxon>Bacillati</taxon>
        <taxon>Bacillota</taxon>
        <taxon>Bacilli</taxon>
        <taxon>Bacillales</taxon>
        <taxon>Paenibacillaceae</taxon>
        <taxon>Paenibacillus</taxon>
    </lineage>
</organism>
<gene>
    <name evidence="1" type="ORF">Back11_35310</name>
</gene>
<keyword evidence="2" id="KW-1185">Reference proteome</keyword>
<protein>
    <submittedName>
        <fullName evidence="1">Multidrug ABC transporter permease</fullName>
    </submittedName>
</protein>
<dbReference type="KEGG" id="pbk:Back11_35310"/>
<proteinExistence type="predicted"/>
<dbReference type="OrthoDB" id="9800610at2"/>
<dbReference type="InterPro" id="IPR010390">
    <property type="entry name" value="ABC-2_transporter-like"/>
</dbReference>
<evidence type="ECO:0000313" key="2">
    <source>
        <dbReference type="Proteomes" id="UP000275368"/>
    </source>
</evidence>
<dbReference type="EMBL" id="AP019308">
    <property type="protein sequence ID" value="BBH22186.1"/>
    <property type="molecule type" value="Genomic_DNA"/>
</dbReference>
<reference evidence="1 2" key="1">
    <citation type="submission" date="2018-11" db="EMBL/GenBank/DDBJ databases">
        <title>Complete genome sequence of Paenibacillus baekrokdamisoli strain KCTC 33723.</title>
        <authorList>
            <person name="Kang S.W."/>
            <person name="Lee K.C."/>
            <person name="Kim K.K."/>
            <person name="Kim J.S."/>
            <person name="Kim D.S."/>
            <person name="Ko S.H."/>
            <person name="Yang S.H."/>
            <person name="Lee J.S."/>
        </authorList>
    </citation>
    <scope>NUCLEOTIDE SEQUENCE [LARGE SCALE GENOMIC DNA]</scope>
    <source>
        <strain evidence="1 2">KCTC 33723</strain>
    </source>
</reference>
<dbReference type="PANTHER" id="PTHR36833">
    <property type="entry name" value="SLR0610 PROTEIN-RELATED"/>
    <property type="match status" value="1"/>
</dbReference>
<name>A0A3G9IUT3_9BACL</name>
<accession>A0A3G9IUT3</accession>
<dbReference type="Pfam" id="PF06182">
    <property type="entry name" value="ABC2_membrane_6"/>
    <property type="match status" value="1"/>
</dbReference>
<evidence type="ECO:0000313" key="1">
    <source>
        <dbReference type="EMBL" id="BBH22186.1"/>
    </source>
</evidence>